<dbReference type="Gene3D" id="3.30.565.10">
    <property type="entry name" value="Histidine kinase-like ATPase, C-terminal domain"/>
    <property type="match status" value="1"/>
</dbReference>
<dbReference type="PANTHER" id="PTHR35526:SF3">
    <property type="entry name" value="ANTI-SIGMA-F FACTOR RSBW"/>
    <property type="match status" value="1"/>
</dbReference>
<keyword evidence="1" id="KW-0418">Kinase</keyword>
<dbReference type="EMBL" id="JADOGI010000160">
    <property type="protein sequence ID" value="MBF8191427.1"/>
    <property type="molecule type" value="Genomic_DNA"/>
</dbReference>
<name>A0A931AED7_9ACTN</name>
<dbReference type="InterPro" id="IPR050267">
    <property type="entry name" value="Anti-sigma-factor_SerPK"/>
</dbReference>
<sequence>MESETRTGLFAAAVKAHAALAVQKQTRTPSPAILGERWMPPDRECVSSVRRFVRDLTGDWKAGETVSETAELLVSELATNALVHSSAQAPIHVAVIRDDHLLTVEVRDSCAGVPSAGPMVTTATKGRGLPIVQHLAHNWGWTLTPTGKAVWFQLVAWPEA</sequence>
<dbReference type="RefSeq" id="WP_195900335.1">
    <property type="nucleotide sequence ID" value="NZ_JADOGI010000160.1"/>
</dbReference>
<reference evidence="3" key="1">
    <citation type="submission" date="2020-11" db="EMBL/GenBank/DDBJ databases">
        <title>Whole-genome analyses of Nonomuraea sp. K274.</title>
        <authorList>
            <person name="Veyisoglu A."/>
        </authorList>
    </citation>
    <scope>NUCLEOTIDE SEQUENCE</scope>
    <source>
        <strain evidence="3">K274</strain>
    </source>
</reference>
<proteinExistence type="predicted"/>
<feature type="domain" description="Histidine kinase/HSP90-like ATPase" evidence="2">
    <location>
        <begin position="40"/>
        <end position="153"/>
    </location>
</feature>
<dbReference type="AlphaFoldDB" id="A0A931AED7"/>
<dbReference type="InterPro" id="IPR036890">
    <property type="entry name" value="HATPase_C_sf"/>
</dbReference>
<gene>
    <name evidence="3" type="ORF">ITP53_38170</name>
</gene>
<evidence type="ECO:0000259" key="2">
    <source>
        <dbReference type="Pfam" id="PF13581"/>
    </source>
</evidence>
<accession>A0A931AED7</accession>
<evidence type="ECO:0000313" key="4">
    <source>
        <dbReference type="Proteomes" id="UP000605361"/>
    </source>
</evidence>
<comment type="caution">
    <text evidence="3">The sequence shown here is derived from an EMBL/GenBank/DDBJ whole genome shotgun (WGS) entry which is preliminary data.</text>
</comment>
<dbReference type="Proteomes" id="UP000605361">
    <property type="component" value="Unassembled WGS sequence"/>
</dbReference>
<keyword evidence="3" id="KW-0067">ATP-binding</keyword>
<dbReference type="InterPro" id="IPR003594">
    <property type="entry name" value="HATPase_dom"/>
</dbReference>
<dbReference type="CDD" id="cd16936">
    <property type="entry name" value="HATPase_RsbW-like"/>
    <property type="match status" value="1"/>
</dbReference>
<keyword evidence="1" id="KW-0808">Transferase</keyword>
<dbReference type="GO" id="GO:0004674">
    <property type="term" value="F:protein serine/threonine kinase activity"/>
    <property type="evidence" value="ECO:0007669"/>
    <property type="project" value="UniProtKB-KW"/>
</dbReference>
<evidence type="ECO:0000313" key="3">
    <source>
        <dbReference type="EMBL" id="MBF8191427.1"/>
    </source>
</evidence>
<dbReference type="PANTHER" id="PTHR35526">
    <property type="entry name" value="ANTI-SIGMA-F FACTOR RSBW-RELATED"/>
    <property type="match status" value="1"/>
</dbReference>
<keyword evidence="1" id="KW-0723">Serine/threonine-protein kinase</keyword>
<dbReference type="GO" id="GO:0005524">
    <property type="term" value="F:ATP binding"/>
    <property type="evidence" value="ECO:0007669"/>
    <property type="project" value="UniProtKB-KW"/>
</dbReference>
<keyword evidence="3" id="KW-0547">Nucleotide-binding</keyword>
<dbReference type="Pfam" id="PF13581">
    <property type="entry name" value="HATPase_c_2"/>
    <property type="match status" value="1"/>
</dbReference>
<keyword evidence="4" id="KW-1185">Reference proteome</keyword>
<dbReference type="SUPFAM" id="SSF55874">
    <property type="entry name" value="ATPase domain of HSP90 chaperone/DNA topoisomerase II/histidine kinase"/>
    <property type="match status" value="1"/>
</dbReference>
<organism evidence="3 4">
    <name type="scientific">Nonomuraea cypriaca</name>
    <dbReference type="NCBI Taxonomy" id="1187855"/>
    <lineage>
        <taxon>Bacteria</taxon>
        <taxon>Bacillati</taxon>
        <taxon>Actinomycetota</taxon>
        <taxon>Actinomycetes</taxon>
        <taxon>Streptosporangiales</taxon>
        <taxon>Streptosporangiaceae</taxon>
        <taxon>Nonomuraea</taxon>
    </lineage>
</organism>
<protein>
    <submittedName>
        <fullName evidence="3">ATP-binding protein</fullName>
    </submittedName>
</protein>
<evidence type="ECO:0000256" key="1">
    <source>
        <dbReference type="ARBA" id="ARBA00022527"/>
    </source>
</evidence>